<comment type="caution">
    <text evidence="1">The sequence shown here is derived from an EMBL/GenBank/DDBJ whole genome shotgun (WGS) entry which is preliminary data.</text>
</comment>
<gene>
    <name evidence="1" type="ORF">M125_1100</name>
</gene>
<protein>
    <submittedName>
        <fullName evidence="1">Uncharacterized protein</fullName>
    </submittedName>
</protein>
<name>A0A015XHS9_BACFG</name>
<dbReference type="Proteomes" id="UP000020773">
    <property type="component" value="Unassembled WGS sequence"/>
</dbReference>
<accession>A0A015XHS9</accession>
<evidence type="ECO:0000313" key="1">
    <source>
        <dbReference type="EMBL" id="EXY92185.1"/>
    </source>
</evidence>
<dbReference type="EMBL" id="JGDB01000022">
    <property type="protein sequence ID" value="EXY92185.1"/>
    <property type="molecule type" value="Genomic_DNA"/>
</dbReference>
<organism evidence="1 2">
    <name type="scientific">Bacteroides fragilis str. 3998T(B)3</name>
    <dbReference type="NCBI Taxonomy" id="1339316"/>
    <lineage>
        <taxon>Bacteria</taxon>
        <taxon>Pseudomonadati</taxon>
        <taxon>Bacteroidota</taxon>
        <taxon>Bacteroidia</taxon>
        <taxon>Bacteroidales</taxon>
        <taxon>Bacteroidaceae</taxon>
        <taxon>Bacteroides</taxon>
    </lineage>
</organism>
<proteinExistence type="predicted"/>
<evidence type="ECO:0000313" key="2">
    <source>
        <dbReference type="Proteomes" id="UP000020773"/>
    </source>
</evidence>
<sequence length="49" mass="5710">MTQRIAFVFSLHARIWGKITNMKNTTLTFKLSYNELISYRWGTLIVSTG</sequence>
<reference evidence="1 2" key="1">
    <citation type="submission" date="2014-02" db="EMBL/GenBank/DDBJ databases">
        <authorList>
            <person name="Sears C."/>
            <person name="Carroll K."/>
            <person name="Sack B.R."/>
            <person name="Qadri F."/>
            <person name="Myers L.L."/>
            <person name="Chung G.-T."/>
            <person name="Escheverria P."/>
            <person name="Fraser C.M."/>
            <person name="Sadzewicz L."/>
            <person name="Shefchek K.A."/>
            <person name="Tallon L."/>
            <person name="Das S.P."/>
            <person name="Daugherty S."/>
            <person name="Mongodin E.F."/>
        </authorList>
    </citation>
    <scope>NUCLEOTIDE SEQUENCE [LARGE SCALE GENOMIC DNA]</scope>
    <source>
        <strain evidence="2">3998T(B)3</strain>
    </source>
</reference>
<dbReference type="AlphaFoldDB" id="A0A015XHS9"/>